<protein>
    <submittedName>
        <fullName evidence="2">Uncharacterized protein</fullName>
    </submittedName>
</protein>
<dbReference type="STRING" id="1002804.HBZC1_02290"/>
<feature type="transmembrane region" description="Helical" evidence="1">
    <location>
        <begin position="53"/>
        <end position="78"/>
    </location>
</feature>
<gene>
    <name evidence="2" type="ordered locus">HBZC1_02290</name>
</gene>
<feature type="transmembrane region" description="Helical" evidence="1">
    <location>
        <begin position="121"/>
        <end position="141"/>
    </location>
</feature>
<proteinExistence type="predicted"/>
<dbReference type="AlphaFoldDB" id="F8KR41"/>
<evidence type="ECO:0000313" key="3">
    <source>
        <dbReference type="Proteomes" id="UP000008387"/>
    </source>
</evidence>
<accession>F8KR41</accession>
<keyword evidence="1" id="KW-1133">Transmembrane helix</keyword>
<name>F8KR41_HELBC</name>
<keyword evidence="3" id="KW-1185">Reference proteome</keyword>
<feature type="transmembrane region" description="Helical" evidence="1">
    <location>
        <begin position="20"/>
        <end position="41"/>
    </location>
</feature>
<reference evidence="2 3" key="1">
    <citation type="journal article" date="2011" name="J. Bacteriol.">
        <title>Genome sequence of Helicobacter bizzozeronii strain CIII-1, an isolate from human gastric mucosa.</title>
        <authorList>
            <person name="Schott T."/>
            <person name="Rossi M."/>
            <person name="Hanninen M.L."/>
        </authorList>
    </citation>
    <scope>NUCLEOTIDE SEQUENCE [LARGE SCALE GENOMIC DNA]</scope>
    <source>
        <strain evidence="2 3">CIII-1</strain>
    </source>
</reference>
<sequence>MGALSPFLKQMLTQALIDAISFHAFFMGLGPLIFGANLFWLGYLKNYATLNKYLYAMMVIVFMWVAIGFFSGVFIWAMQGFNESLKVILMLVALGLISLGEIQRIKKLKHARTQEAYMQKYIRWSQGLYAFNLLLSGAFFIPKIF</sequence>
<feature type="transmembrane region" description="Helical" evidence="1">
    <location>
        <begin position="84"/>
        <end position="100"/>
    </location>
</feature>
<evidence type="ECO:0000313" key="2">
    <source>
        <dbReference type="EMBL" id="CCB79215.1"/>
    </source>
</evidence>
<organism evidence="2 3">
    <name type="scientific">Helicobacter bizzozeronii (strain CIII-1)</name>
    <dbReference type="NCBI Taxonomy" id="1002804"/>
    <lineage>
        <taxon>Bacteria</taxon>
        <taxon>Pseudomonadati</taxon>
        <taxon>Campylobacterota</taxon>
        <taxon>Epsilonproteobacteria</taxon>
        <taxon>Campylobacterales</taxon>
        <taxon>Helicobacteraceae</taxon>
        <taxon>Helicobacter</taxon>
    </lineage>
</organism>
<dbReference type="HOGENOM" id="CLU_148581_0_0_7"/>
<dbReference type="Proteomes" id="UP000008387">
    <property type="component" value="Chromosome"/>
</dbReference>
<evidence type="ECO:0000256" key="1">
    <source>
        <dbReference type="SAM" id="Phobius"/>
    </source>
</evidence>
<keyword evidence="1" id="KW-0472">Membrane</keyword>
<dbReference type="KEGG" id="hbi:HBZC1_02290"/>
<keyword evidence="1" id="KW-0812">Transmembrane</keyword>
<dbReference type="EMBL" id="FR871757">
    <property type="protein sequence ID" value="CCB79215.1"/>
    <property type="molecule type" value="Genomic_DNA"/>
</dbReference>